<evidence type="ECO:0000313" key="2">
    <source>
        <dbReference type="Proteomes" id="UP000272025"/>
    </source>
</evidence>
<dbReference type="EMBL" id="ML119059">
    <property type="protein sequence ID" value="ROT36621.1"/>
    <property type="molecule type" value="Genomic_DNA"/>
</dbReference>
<proteinExistence type="predicted"/>
<gene>
    <name evidence="1" type="ORF">SODALDRAFT_335721</name>
</gene>
<dbReference type="RefSeq" id="XP_028464427.1">
    <property type="nucleotide sequence ID" value="XM_028612531.1"/>
</dbReference>
<accession>A0A3N2PQ31</accession>
<dbReference type="Proteomes" id="UP000272025">
    <property type="component" value="Unassembled WGS sequence"/>
</dbReference>
<sequence length="79" mass="8916">MPFAALKASRHKNSTYPSRDLVGPPNAMRIVIVSVCMFCSVLRANGCHWANRVLQTRVCKAKTRYDDSLDFKSAIHNHL</sequence>
<evidence type="ECO:0000313" key="1">
    <source>
        <dbReference type="EMBL" id="ROT36621.1"/>
    </source>
</evidence>
<dbReference type="AlphaFoldDB" id="A0A3N2PQ31"/>
<keyword evidence="2" id="KW-1185">Reference proteome</keyword>
<dbReference type="GeneID" id="39581009"/>
<protein>
    <submittedName>
        <fullName evidence="1">Uncharacterized protein</fullName>
    </submittedName>
</protein>
<reference evidence="1 2" key="1">
    <citation type="journal article" date="2018" name="Mol. Ecol.">
        <title>The obligate alkalophilic soda-lake fungus Sodiomyces alkalinus has shifted to a protein diet.</title>
        <authorList>
            <person name="Grum-Grzhimaylo A.A."/>
            <person name="Falkoski D.L."/>
            <person name="van den Heuvel J."/>
            <person name="Valero-Jimenez C.A."/>
            <person name="Min B."/>
            <person name="Choi I.G."/>
            <person name="Lipzen A."/>
            <person name="Daum C.G."/>
            <person name="Aanen D.K."/>
            <person name="Tsang A."/>
            <person name="Henrissat B."/>
            <person name="Bilanenko E.N."/>
            <person name="de Vries R.P."/>
            <person name="van Kan J.A.L."/>
            <person name="Grigoriev I.V."/>
            <person name="Debets A.J.M."/>
        </authorList>
    </citation>
    <scope>NUCLEOTIDE SEQUENCE [LARGE SCALE GENOMIC DNA]</scope>
    <source>
        <strain evidence="1 2">F11</strain>
    </source>
</reference>
<name>A0A3N2PQ31_SODAK</name>
<organism evidence="1 2">
    <name type="scientific">Sodiomyces alkalinus (strain CBS 110278 / VKM F-3762 / F11)</name>
    <name type="common">Alkaliphilic filamentous fungus</name>
    <dbReference type="NCBI Taxonomy" id="1314773"/>
    <lineage>
        <taxon>Eukaryota</taxon>
        <taxon>Fungi</taxon>
        <taxon>Dikarya</taxon>
        <taxon>Ascomycota</taxon>
        <taxon>Pezizomycotina</taxon>
        <taxon>Sordariomycetes</taxon>
        <taxon>Hypocreomycetidae</taxon>
        <taxon>Glomerellales</taxon>
        <taxon>Plectosphaerellaceae</taxon>
        <taxon>Sodiomyces</taxon>
    </lineage>
</organism>